<feature type="compositionally biased region" description="Polar residues" evidence="10">
    <location>
        <begin position="232"/>
        <end position="250"/>
    </location>
</feature>
<evidence type="ECO:0000256" key="9">
    <source>
        <dbReference type="SAM" id="Coils"/>
    </source>
</evidence>
<name>A0A7J7KM07_BUGNE</name>
<organism evidence="11 12">
    <name type="scientific">Bugula neritina</name>
    <name type="common">Brown bryozoan</name>
    <name type="synonym">Sertularia neritina</name>
    <dbReference type="NCBI Taxonomy" id="10212"/>
    <lineage>
        <taxon>Eukaryota</taxon>
        <taxon>Metazoa</taxon>
        <taxon>Spiralia</taxon>
        <taxon>Lophotrochozoa</taxon>
        <taxon>Bryozoa</taxon>
        <taxon>Gymnolaemata</taxon>
        <taxon>Cheilostomatida</taxon>
        <taxon>Flustrina</taxon>
        <taxon>Buguloidea</taxon>
        <taxon>Bugulidae</taxon>
        <taxon>Bugula</taxon>
    </lineage>
</organism>
<evidence type="ECO:0000256" key="4">
    <source>
        <dbReference type="ARBA" id="ARBA00022728"/>
    </source>
</evidence>
<comment type="similarity">
    <text evidence="8">Belongs to the CWC16 family. YJU2 subfamily.</text>
</comment>
<dbReference type="InterPro" id="IPR043701">
    <property type="entry name" value="Yju2"/>
</dbReference>
<dbReference type="GO" id="GO:0071006">
    <property type="term" value="C:U2-type catalytic step 1 spliceosome"/>
    <property type="evidence" value="ECO:0007669"/>
    <property type="project" value="UniProtKB-UniRule"/>
</dbReference>
<keyword evidence="9" id="KW-0175">Coiled coil</keyword>
<evidence type="ECO:0000256" key="1">
    <source>
        <dbReference type="ARBA" id="ARBA00004123"/>
    </source>
</evidence>
<comment type="caution">
    <text evidence="11">The sequence shown here is derived from an EMBL/GenBank/DDBJ whole genome shotgun (WGS) entry which is preliminary data.</text>
</comment>
<keyword evidence="12" id="KW-1185">Reference proteome</keyword>
<feature type="binding site" evidence="8">
    <location>
        <position position="86"/>
    </location>
    <ligand>
        <name>Zn(2+)</name>
        <dbReference type="ChEBI" id="CHEBI:29105"/>
    </ligand>
</feature>
<comment type="subcellular location">
    <subcellularLocation>
        <location evidence="1 8">Nucleus</location>
    </subcellularLocation>
</comment>
<feature type="binding site" evidence="8">
    <location>
        <position position="46"/>
    </location>
    <ligand>
        <name>Zn(2+)</name>
        <dbReference type="ChEBI" id="CHEBI:29105"/>
    </ligand>
</feature>
<dbReference type="OrthoDB" id="674963at2759"/>
<dbReference type="Pfam" id="PF04502">
    <property type="entry name" value="Saf4_Yju2"/>
    <property type="match status" value="1"/>
</dbReference>
<dbReference type="InterPro" id="IPR007590">
    <property type="entry name" value="Saf4/Yju2"/>
</dbReference>
<dbReference type="Proteomes" id="UP000593567">
    <property type="component" value="Unassembled WGS sequence"/>
</dbReference>
<evidence type="ECO:0000313" key="12">
    <source>
        <dbReference type="Proteomes" id="UP000593567"/>
    </source>
</evidence>
<evidence type="ECO:0000256" key="6">
    <source>
        <dbReference type="ARBA" id="ARBA00023187"/>
    </source>
</evidence>
<comment type="subunit">
    <text evidence="8">Component of the spliceosome. Present in the activated B complex, the catalytically activated B* complex which catalyzes the branching, the catalytic step 1 C complex catalyzing the exon ligation, and the postcatalytic P complex containing the ligated exons (mRNA) and the excised lariat intron.</text>
</comment>
<keyword evidence="5 8" id="KW-0862">Zinc</keyword>
<reference evidence="11" key="1">
    <citation type="submission" date="2020-06" db="EMBL/GenBank/DDBJ databases">
        <title>Draft genome of Bugula neritina, a colonial animal packing powerful symbionts and potential medicines.</title>
        <authorList>
            <person name="Rayko M."/>
        </authorList>
    </citation>
    <scope>NUCLEOTIDE SEQUENCE [LARGE SCALE GENOMIC DNA]</scope>
    <source>
        <strain evidence="11">Kwan_BN1</strain>
    </source>
</reference>
<evidence type="ECO:0000256" key="10">
    <source>
        <dbReference type="SAM" id="MobiDB-lite"/>
    </source>
</evidence>
<evidence type="ECO:0000256" key="7">
    <source>
        <dbReference type="ARBA" id="ARBA00023242"/>
    </source>
</evidence>
<keyword evidence="3 8" id="KW-0479">Metal-binding</keyword>
<keyword evidence="6" id="KW-0508">mRNA splicing</keyword>
<evidence type="ECO:0000313" key="11">
    <source>
        <dbReference type="EMBL" id="KAF6039188.1"/>
    </source>
</evidence>
<gene>
    <name evidence="11" type="ORF">EB796_002500</name>
</gene>
<keyword evidence="2" id="KW-0507">mRNA processing</keyword>
<feature type="binding site" evidence="8">
    <location>
        <position position="49"/>
    </location>
    <ligand>
        <name>Zn(2+)</name>
        <dbReference type="ChEBI" id="CHEBI:29105"/>
    </ligand>
</feature>
<sequence>MTERKTLNRYYPVEYDPVNIPKLKAKKKEQNRLWGIRVMAPFNMRCNTCRDYIYKGKKLNSKKETVSNEDYLGIEIHRFYIRCPKCVAVIAFKTDPKNCDYTLETGATRNFEAAKTLMDQEKKKQQAIEDEEAANPMKVLENRTKQSRNEMDTMEALTELRERNARHQKVDHDDIMRKAKLYQQELERLQKEEEDCLIRDLFGSAKETTIRRIDSDDEEHPLPVKRAKVKTESPSDLLGQSTNPPSTSKSLPHKPIGALGMLLDYSYSSESGWDNE</sequence>
<accession>A0A7J7KM07</accession>
<evidence type="ECO:0000256" key="5">
    <source>
        <dbReference type="ARBA" id="ARBA00022833"/>
    </source>
</evidence>
<dbReference type="GO" id="GO:0046872">
    <property type="term" value="F:metal ion binding"/>
    <property type="evidence" value="ECO:0007669"/>
    <property type="project" value="UniProtKB-KW"/>
</dbReference>
<dbReference type="PANTHER" id="PTHR12111">
    <property type="entry name" value="SPLICING FACTOR YJU2"/>
    <property type="match status" value="1"/>
</dbReference>
<dbReference type="PANTHER" id="PTHR12111:SF1">
    <property type="entry name" value="SPLICING FACTOR YJU2"/>
    <property type="match status" value="1"/>
</dbReference>
<proteinExistence type="inferred from homology"/>
<dbReference type="GO" id="GO:0000349">
    <property type="term" value="P:generation of catalytic spliceosome for first transesterification step"/>
    <property type="evidence" value="ECO:0007669"/>
    <property type="project" value="UniProtKB-UniRule"/>
</dbReference>
<evidence type="ECO:0000256" key="2">
    <source>
        <dbReference type="ARBA" id="ARBA00022664"/>
    </source>
</evidence>
<feature type="region of interest" description="Disordered" evidence="10">
    <location>
        <begin position="212"/>
        <end position="255"/>
    </location>
</feature>
<feature type="binding site" evidence="8">
    <location>
        <position position="83"/>
    </location>
    <ligand>
        <name>Zn(2+)</name>
        <dbReference type="ChEBI" id="CHEBI:29105"/>
    </ligand>
</feature>
<dbReference type="HAMAP" id="MF_03226">
    <property type="entry name" value="YJU2"/>
    <property type="match status" value="1"/>
</dbReference>
<dbReference type="EMBL" id="VXIV02000294">
    <property type="protein sequence ID" value="KAF6039188.1"/>
    <property type="molecule type" value="Genomic_DNA"/>
</dbReference>
<protein>
    <recommendedName>
        <fullName evidence="8">Splicing factor YJU2</fullName>
    </recommendedName>
</protein>
<keyword evidence="7 8" id="KW-0539">Nucleus</keyword>
<evidence type="ECO:0000256" key="3">
    <source>
        <dbReference type="ARBA" id="ARBA00022723"/>
    </source>
</evidence>
<evidence type="ECO:0000256" key="8">
    <source>
        <dbReference type="HAMAP-Rule" id="MF_03226"/>
    </source>
</evidence>
<keyword evidence="4 8" id="KW-0747">Spliceosome</keyword>
<comment type="function">
    <text evidence="8">Part of the spliceosome which catalyzes two sequential transesterification reactions, first the excision of the non-coding intron from pre-mRNA and then the ligation of the coding exons to form the mature mRNA. Plays a role in stabilizing the structure of the spliceosome catalytic core and docking of the branch helix into the active site, producing 5'-exon and lariat intron-3'-intermediates.</text>
</comment>
<dbReference type="AlphaFoldDB" id="A0A7J7KM07"/>
<feature type="coiled-coil region" evidence="9">
    <location>
        <begin position="111"/>
        <end position="199"/>
    </location>
</feature>